<dbReference type="Proteomes" id="UP000198694">
    <property type="component" value="Unassembled WGS sequence"/>
</dbReference>
<dbReference type="PROSITE" id="PS51186">
    <property type="entry name" value="GNAT"/>
    <property type="match status" value="1"/>
</dbReference>
<keyword evidence="3" id="KW-1185">Reference proteome</keyword>
<dbReference type="GO" id="GO:0016747">
    <property type="term" value="F:acyltransferase activity, transferring groups other than amino-acyl groups"/>
    <property type="evidence" value="ECO:0007669"/>
    <property type="project" value="InterPro"/>
</dbReference>
<proteinExistence type="predicted"/>
<dbReference type="STRING" id="407036.SAMN05216243_0826"/>
<dbReference type="InterPro" id="IPR000182">
    <property type="entry name" value="GNAT_dom"/>
</dbReference>
<dbReference type="OrthoDB" id="66776at2"/>
<sequence length="160" mass="17926">MKTAFQAVLKKYQPAYMEQLKAFELPVEQAQFTAFPIDLLQTIEDEQHPVVVILADQEPVGFFMLHTSARVAEYTDNPHAMLLTALSITYAQQGKGYAKQGMNQLASFAAKEYPAVNEIVLAVNKRNISAQKLYQAVGFQDSGRRKMGRKGEQLVFSLPL</sequence>
<dbReference type="RefSeq" id="WP_093211320.1">
    <property type="nucleotide sequence ID" value="NZ_FNFL01000001.1"/>
</dbReference>
<dbReference type="Gene3D" id="3.40.630.30">
    <property type="match status" value="1"/>
</dbReference>
<organism evidence="2 3">
    <name type="scientific">Sediminibacillus albus</name>
    <dbReference type="NCBI Taxonomy" id="407036"/>
    <lineage>
        <taxon>Bacteria</taxon>
        <taxon>Bacillati</taxon>
        <taxon>Bacillota</taxon>
        <taxon>Bacilli</taxon>
        <taxon>Bacillales</taxon>
        <taxon>Bacillaceae</taxon>
        <taxon>Sediminibacillus</taxon>
    </lineage>
</organism>
<feature type="domain" description="N-acetyltransferase" evidence="1">
    <location>
        <begin position="7"/>
        <end position="160"/>
    </location>
</feature>
<dbReference type="InterPro" id="IPR016181">
    <property type="entry name" value="Acyl_CoA_acyltransferase"/>
</dbReference>
<dbReference type="EMBL" id="FNFL01000001">
    <property type="protein sequence ID" value="SDJ78105.1"/>
    <property type="molecule type" value="Genomic_DNA"/>
</dbReference>
<evidence type="ECO:0000313" key="3">
    <source>
        <dbReference type="Proteomes" id="UP000198694"/>
    </source>
</evidence>
<dbReference type="AlphaFoldDB" id="A0A1G8WKB7"/>
<reference evidence="2 3" key="1">
    <citation type="submission" date="2016-10" db="EMBL/GenBank/DDBJ databases">
        <authorList>
            <person name="de Groot N.N."/>
        </authorList>
    </citation>
    <scope>NUCLEOTIDE SEQUENCE [LARGE SCALE GENOMIC DNA]</scope>
    <source>
        <strain evidence="2 3">CGMCC 1.6502</strain>
    </source>
</reference>
<keyword evidence="2" id="KW-0808">Transferase</keyword>
<gene>
    <name evidence="2" type="ORF">SAMN05216243_0826</name>
</gene>
<protein>
    <submittedName>
        <fullName evidence="2">Acetyltransferase (GNAT) family protein</fullName>
    </submittedName>
</protein>
<dbReference type="Pfam" id="PF00583">
    <property type="entry name" value="Acetyltransf_1"/>
    <property type="match status" value="1"/>
</dbReference>
<dbReference type="CDD" id="cd04301">
    <property type="entry name" value="NAT_SF"/>
    <property type="match status" value="1"/>
</dbReference>
<evidence type="ECO:0000313" key="2">
    <source>
        <dbReference type="EMBL" id="SDJ78105.1"/>
    </source>
</evidence>
<dbReference type="SUPFAM" id="SSF55729">
    <property type="entry name" value="Acyl-CoA N-acyltransferases (Nat)"/>
    <property type="match status" value="1"/>
</dbReference>
<evidence type="ECO:0000259" key="1">
    <source>
        <dbReference type="PROSITE" id="PS51186"/>
    </source>
</evidence>
<name>A0A1G8WKB7_9BACI</name>
<accession>A0A1G8WKB7</accession>